<proteinExistence type="predicted"/>
<dbReference type="SUPFAM" id="SSF53300">
    <property type="entry name" value="vWA-like"/>
    <property type="match status" value="1"/>
</dbReference>
<organism evidence="1 3">
    <name type="scientific">Didymodactylos carnosus</name>
    <dbReference type="NCBI Taxonomy" id="1234261"/>
    <lineage>
        <taxon>Eukaryota</taxon>
        <taxon>Metazoa</taxon>
        <taxon>Spiralia</taxon>
        <taxon>Gnathifera</taxon>
        <taxon>Rotifera</taxon>
        <taxon>Eurotatoria</taxon>
        <taxon>Bdelloidea</taxon>
        <taxon>Philodinida</taxon>
        <taxon>Philodinidae</taxon>
        <taxon>Didymodactylos</taxon>
    </lineage>
</organism>
<name>A0A815IUG0_9BILA</name>
<accession>A0A815IUG0</accession>
<dbReference type="EMBL" id="CAJNOQ010015888">
    <property type="protein sequence ID" value="CAF1370600.1"/>
    <property type="molecule type" value="Genomic_DNA"/>
</dbReference>
<gene>
    <name evidence="1" type="ORF">GPM918_LOCUS31836</name>
    <name evidence="2" type="ORF">SRO942_LOCUS32488</name>
</gene>
<dbReference type="EMBL" id="CAJOBC010075252">
    <property type="protein sequence ID" value="CAF4256517.1"/>
    <property type="molecule type" value="Genomic_DNA"/>
</dbReference>
<comment type="caution">
    <text evidence="1">The sequence shown here is derived from an EMBL/GenBank/DDBJ whole genome shotgun (WGS) entry which is preliminary data.</text>
</comment>
<keyword evidence="3" id="KW-1185">Reference proteome</keyword>
<dbReference type="Proteomes" id="UP000681722">
    <property type="component" value="Unassembled WGS sequence"/>
</dbReference>
<sequence>MSCQEWQIITEQYILESFTTDEKTLPATALKQIADNRDLFGSGIKPNVKRFIIMITDGISSQTDTELFTRELAKAKADLYMICIIPELPKADDTKYTNEYKQFATEHEKKVKEFVQRVAPGRNQLIEIGQLNILTKIVFDDLFNIIEQSILVFANRTTTTSTNPGTIFSCLHAFPLSNPRNVESWTHAEIAYTGQLYVSDFRRKLEQQTLQQQMDIDFSNDSNEFIKNFDSTMKSLDESYSKLDTHDVILSHADTILQQIEQKLETDISELVRTMEDYIFPAYKPTQSLPDTRGNRLYIPGIVKFICTQGQYNRICLNQIGTQKPEYRIALRLDQSVSMTGPTYFSSVDILLSMCAALNKIGIEDFNVLTFGKQIDLP</sequence>
<dbReference type="Proteomes" id="UP000663829">
    <property type="component" value="Unassembled WGS sequence"/>
</dbReference>
<protein>
    <recommendedName>
        <fullName evidence="4">VWFA domain-containing protein</fullName>
    </recommendedName>
</protein>
<evidence type="ECO:0000313" key="1">
    <source>
        <dbReference type="EMBL" id="CAF1370600.1"/>
    </source>
</evidence>
<dbReference type="InterPro" id="IPR036465">
    <property type="entry name" value="vWFA_dom_sf"/>
</dbReference>
<dbReference type="AlphaFoldDB" id="A0A815IUG0"/>
<evidence type="ECO:0000313" key="2">
    <source>
        <dbReference type="EMBL" id="CAF4256517.1"/>
    </source>
</evidence>
<reference evidence="1" key="1">
    <citation type="submission" date="2021-02" db="EMBL/GenBank/DDBJ databases">
        <authorList>
            <person name="Nowell W R."/>
        </authorList>
    </citation>
    <scope>NUCLEOTIDE SEQUENCE</scope>
</reference>
<evidence type="ECO:0000313" key="3">
    <source>
        <dbReference type="Proteomes" id="UP000663829"/>
    </source>
</evidence>
<dbReference type="OrthoDB" id="10335737at2759"/>
<evidence type="ECO:0008006" key="4">
    <source>
        <dbReference type="Google" id="ProtNLM"/>
    </source>
</evidence>